<proteinExistence type="predicted"/>
<accession>A0A438CXW8</accession>
<comment type="caution">
    <text evidence="2">The sequence shown here is derived from an EMBL/GenBank/DDBJ whole genome shotgun (WGS) entry which is preliminary data.</text>
</comment>
<feature type="compositionally biased region" description="Basic and acidic residues" evidence="1">
    <location>
        <begin position="78"/>
        <end position="88"/>
    </location>
</feature>
<organism evidence="2 3">
    <name type="scientific">Vitis vinifera</name>
    <name type="common">Grape</name>
    <dbReference type="NCBI Taxonomy" id="29760"/>
    <lineage>
        <taxon>Eukaryota</taxon>
        <taxon>Viridiplantae</taxon>
        <taxon>Streptophyta</taxon>
        <taxon>Embryophyta</taxon>
        <taxon>Tracheophyta</taxon>
        <taxon>Spermatophyta</taxon>
        <taxon>Magnoliopsida</taxon>
        <taxon>eudicotyledons</taxon>
        <taxon>Gunneridae</taxon>
        <taxon>Pentapetalae</taxon>
        <taxon>rosids</taxon>
        <taxon>Vitales</taxon>
        <taxon>Vitaceae</taxon>
        <taxon>Viteae</taxon>
        <taxon>Vitis</taxon>
    </lineage>
</organism>
<dbReference type="Proteomes" id="UP000288805">
    <property type="component" value="Unassembled WGS sequence"/>
</dbReference>
<name>A0A438CXW8_VITVI</name>
<gene>
    <name evidence="2" type="ORF">CK203_097984</name>
</gene>
<evidence type="ECO:0000313" key="2">
    <source>
        <dbReference type="EMBL" id="RVW28053.1"/>
    </source>
</evidence>
<feature type="region of interest" description="Disordered" evidence="1">
    <location>
        <begin position="66"/>
        <end position="94"/>
    </location>
</feature>
<reference evidence="2 3" key="1">
    <citation type="journal article" date="2018" name="PLoS Genet.">
        <title>Population sequencing reveals clonal diversity and ancestral inbreeding in the grapevine cultivar Chardonnay.</title>
        <authorList>
            <person name="Roach M.J."/>
            <person name="Johnson D.L."/>
            <person name="Bohlmann J."/>
            <person name="van Vuuren H.J."/>
            <person name="Jones S.J."/>
            <person name="Pretorius I.S."/>
            <person name="Schmidt S.A."/>
            <person name="Borneman A.R."/>
        </authorList>
    </citation>
    <scope>NUCLEOTIDE SEQUENCE [LARGE SCALE GENOMIC DNA]</scope>
    <source>
        <strain evidence="3">cv. Chardonnay</strain>
        <tissue evidence="2">Leaf</tissue>
    </source>
</reference>
<protein>
    <submittedName>
        <fullName evidence="2">Uncharacterized protein</fullName>
    </submittedName>
</protein>
<evidence type="ECO:0000256" key="1">
    <source>
        <dbReference type="SAM" id="MobiDB-lite"/>
    </source>
</evidence>
<dbReference type="EMBL" id="QGNW01001920">
    <property type="protein sequence ID" value="RVW28053.1"/>
    <property type="molecule type" value="Genomic_DNA"/>
</dbReference>
<sequence length="165" mass="18486">MTRGAHLYPNQLYPYPPRGHVTCHIYPGPSGGHTTLSNIIPEQCSILFGFIVWIINCKKKALLSHPRQPVTAHVPPPAERKDKSDDKSAPTISDSRLQVRVHMAAAWILGTRGINIGAVCGNPLIQSTTKMSTPSRSRSSARGDEDYFEWREAIERRQLESERQM</sequence>
<evidence type="ECO:0000313" key="3">
    <source>
        <dbReference type="Proteomes" id="UP000288805"/>
    </source>
</evidence>
<dbReference type="AlphaFoldDB" id="A0A438CXW8"/>